<reference evidence="1 2" key="2">
    <citation type="submission" date="2017-02" db="EMBL/GenBank/DDBJ databases">
        <title>A genome survey and senescence transcriptome analysis in Lentinula edodes.</title>
        <authorList>
            <person name="Sakamoto Y."/>
            <person name="Nakade K."/>
            <person name="Sato S."/>
            <person name="Yoshida Y."/>
            <person name="Miyazaki K."/>
            <person name="Natsume S."/>
            <person name="Konno N."/>
        </authorList>
    </citation>
    <scope>NUCLEOTIDE SEQUENCE [LARGE SCALE GENOMIC DNA]</scope>
    <source>
        <strain evidence="1 2">NBRC 111202</strain>
    </source>
</reference>
<protein>
    <submittedName>
        <fullName evidence="1">Uncharacterized protein</fullName>
    </submittedName>
</protein>
<gene>
    <name evidence="1" type="ORF">LENED_008106</name>
</gene>
<reference evidence="1 2" key="1">
    <citation type="submission" date="2016-08" db="EMBL/GenBank/DDBJ databases">
        <authorList>
            <consortium name="Lentinula edodes genome sequencing consortium"/>
            <person name="Sakamoto Y."/>
            <person name="Nakade K."/>
            <person name="Sato S."/>
            <person name="Yoshida Y."/>
            <person name="Miyazaki K."/>
            <person name="Natsume S."/>
            <person name="Konno N."/>
        </authorList>
    </citation>
    <scope>NUCLEOTIDE SEQUENCE [LARGE SCALE GENOMIC DNA]</scope>
    <source>
        <strain evidence="1 2">NBRC 111202</strain>
    </source>
</reference>
<sequence length="280" mass="32793">MSNEFVLREFYTVFPASRAVDDFPPIAYHIHQGHRVPDYRLGWVVTVTEAEELLGPAPEGRDVIDYYRYDILPSRWGTTKAKSDLQPPNLMIWSYETGRESQHKNEAYLLLYVAQNSTEDLKMVKEHKEELITRFSAVLPVSRDIGDFPPIAYCIYQGYRVPDYFLGWVVTVKEAIQLLGPAPEGREAIGYYRYELLPSRWRKTKAKSDLKPPDLILWIYETGRESQHKNEAHLLLYVAQNSNEDLKMVKEHKEELITRSIEAFGFTSERQEKVNWYRLK</sequence>
<dbReference type="AlphaFoldDB" id="A0A1Q3EG78"/>
<name>A0A1Q3EG78_LENED</name>
<accession>A0A1Q3EG78</accession>
<evidence type="ECO:0000313" key="1">
    <source>
        <dbReference type="EMBL" id="GAW06203.1"/>
    </source>
</evidence>
<dbReference type="EMBL" id="BDGU01000304">
    <property type="protein sequence ID" value="GAW06203.1"/>
    <property type="molecule type" value="Genomic_DNA"/>
</dbReference>
<dbReference type="Proteomes" id="UP000188533">
    <property type="component" value="Unassembled WGS sequence"/>
</dbReference>
<proteinExistence type="predicted"/>
<organism evidence="1 2">
    <name type="scientific">Lentinula edodes</name>
    <name type="common">Shiitake mushroom</name>
    <name type="synonym">Lentinus edodes</name>
    <dbReference type="NCBI Taxonomy" id="5353"/>
    <lineage>
        <taxon>Eukaryota</taxon>
        <taxon>Fungi</taxon>
        <taxon>Dikarya</taxon>
        <taxon>Basidiomycota</taxon>
        <taxon>Agaricomycotina</taxon>
        <taxon>Agaricomycetes</taxon>
        <taxon>Agaricomycetidae</taxon>
        <taxon>Agaricales</taxon>
        <taxon>Marasmiineae</taxon>
        <taxon>Omphalotaceae</taxon>
        <taxon>Lentinula</taxon>
    </lineage>
</organism>
<comment type="caution">
    <text evidence="1">The sequence shown here is derived from an EMBL/GenBank/DDBJ whole genome shotgun (WGS) entry which is preliminary data.</text>
</comment>
<keyword evidence="2" id="KW-1185">Reference proteome</keyword>
<evidence type="ECO:0000313" key="2">
    <source>
        <dbReference type="Proteomes" id="UP000188533"/>
    </source>
</evidence>